<reference evidence="1 2" key="1">
    <citation type="submission" date="2017-10" db="EMBL/GenBank/DDBJ databases">
        <title>A large-scale comparative metagenomic study reveals the eutrophication-driven functional interactions in six Microcystis-epibionts communities.</title>
        <authorList>
            <person name="Li Q."/>
            <person name="Lin F."/>
        </authorList>
    </citation>
    <scope>NUCLEOTIDE SEQUENCE [LARGE SCALE GENOMIC DNA]</scope>
    <source>
        <strain evidence="1">TF09</strain>
    </source>
</reference>
<evidence type="ECO:0000313" key="1">
    <source>
        <dbReference type="EMBL" id="REJ40516.1"/>
    </source>
</evidence>
<dbReference type="Proteomes" id="UP000256873">
    <property type="component" value="Unassembled WGS sequence"/>
</dbReference>
<proteinExistence type="predicted"/>
<evidence type="ECO:0000313" key="2">
    <source>
        <dbReference type="Proteomes" id="UP000256873"/>
    </source>
</evidence>
<protein>
    <submittedName>
        <fullName evidence="1">Uncharacterized protein</fullName>
    </submittedName>
</protein>
<sequence length="245" mass="27514">MLTNDETKRLKQAILAAIASPLIGSIEDYSWEAIFHYIKNIPLSDPALGRSKLLYDAVDSKTASGWSLKSLQMNSLTTDNTFLFVIQRADIIKKAIQLGVPSLNLQSSPVQLGTAIIQHWNEKIHSSQTAQNVINSYEGILLKNREGNEYVYCEYPLNPLDPNVFSWAWAIDKKTGEVGAGLQGSIAGKTQLVWYKNQKQLFRSRTIPAAAIRLKIERTRLTIDRYVETIFAALQTQTNTQDFVP</sequence>
<organism evidence="1 2">
    <name type="scientific">Microcystis flos-aquae TF09</name>
    <dbReference type="NCBI Taxonomy" id="2060473"/>
    <lineage>
        <taxon>Bacteria</taxon>
        <taxon>Bacillati</taxon>
        <taxon>Cyanobacteriota</taxon>
        <taxon>Cyanophyceae</taxon>
        <taxon>Oscillatoriophycideae</taxon>
        <taxon>Chroococcales</taxon>
        <taxon>Microcystaceae</taxon>
        <taxon>Microcystis</taxon>
    </lineage>
</organism>
<comment type="caution">
    <text evidence="1">The sequence shown here is derived from an EMBL/GenBank/DDBJ whole genome shotgun (WGS) entry which is preliminary data.</text>
</comment>
<name>A0A3E0KZJ7_9CHRO</name>
<accession>A0A3E0KZJ7</accession>
<dbReference type="AlphaFoldDB" id="A0A3E0KZJ7"/>
<dbReference type="EMBL" id="QQWC01000005">
    <property type="protein sequence ID" value="REJ40516.1"/>
    <property type="molecule type" value="Genomic_DNA"/>
</dbReference>
<gene>
    <name evidence="1" type="ORF">DWQ54_19750</name>
</gene>